<dbReference type="OrthoDB" id="10183389at2759"/>
<gene>
    <name evidence="1" type="ORF">OXX778_LOCUS11381</name>
</gene>
<protein>
    <recommendedName>
        <fullName evidence="3">Apple domain-containing protein</fullName>
    </recommendedName>
</protein>
<evidence type="ECO:0000313" key="1">
    <source>
        <dbReference type="EMBL" id="CAF0900613.1"/>
    </source>
</evidence>
<proteinExistence type="predicted"/>
<accession>A0A813ZM10</accession>
<organism evidence="1 2">
    <name type="scientific">Brachionus calyciflorus</name>
    <dbReference type="NCBI Taxonomy" id="104777"/>
    <lineage>
        <taxon>Eukaryota</taxon>
        <taxon>Metazoa</taxon>
        <taxon>Spiralia</taxon>
        <taxon>Gnathifera</taxon>
        <taxon>Rotifera</taxon>
        <taxon>Eurotatoria</taxon>
        <taxon>Monogononta</taxon>
        <taxon>Pseudotrocha</taxon>
        <taxon>Ploima</taxon>
        <taxon>Brachionidae</taxon>
        <taxon>Brachionus</taxon>
    </lineage>
</organism>
<keyword evidence="2" id="KW-1185">Reference proteome</keyword>
<sequence length="186" mass="22009">NYNSVFTAIDFTLQPTEVIYWVRKSKYYIVKYSIVDLNILIKLSNDSISDKYFRNSTTSYLREELNYTFDDCENLCMNNTECYHFTLINETSENKTQCILSQFTPNQNINNISLCPENAICNSLISSNGLKINSHILFNNHTFIYLGNVPFQQVHRYLRNNDTARYYTYIAFFDDITGIWTNWIWP</sequence>
<comment type="caution">
    <text evidence="1">The sequence shown here is derived from an EMBL/GenBank/DDBJ whole genome shotgun (WGS) entry which is preliminary data.</text>
</comment>
<dbReference type="EMBL" id="CAJNOC010001920">
    <property type="protein sequence ID" value="CAF0900613.1"/>
    <property type="molecule type" value="Genomic_DNA"/>
</dbReference>
<dbReference type="AlphaFoldDB" id="A0A813ZM10"/>
<evidence type="ECO:0008006" key="3">
    <source>
        <dbReference type="Google" id="ProtNLM"/>
    </source>
</evidence>
<evidence type="ECO:0000313" key="2">
    <source>
        <dbReference type="Proteomes" id="UP000663879"/>
    </source>
</evidence>
<dbReference type="Proteomes" id="UP000663879">
    <property type="component" value="Unassembled WGS sequence"/>
</dbReference>
<feature type="non-terminal residue" evidence="1">
    <location>
        <position position="186"/>
    </location>
</feature>
<reference evidence="1" key="1">
    <citation type="submission" date="2021-02" db="EMBL/GenBank/DDBJ databases">
        <authorList>
            <person name="Nowell W R."/>
        </authorList>
    </citation>
    <scope>NUCLEOTIDE SEQUENCE</scope>
    <source>
        <strain evidence="1">Ploen Becks lab</strain>
    </source>
</reference>
<name>A0A813ZM10_9BILA</name>